<evidence type="ECO:0000313" key="3">
    <source>
        <dbReference type="EMBL" id="KAG8047505.1"/>
    </source>
</evidence>
<dbReference type="Proteomes" id="UP000729402">
    <property type="component" value="Unassembled WGS sequence"/>
</dbReference>
<dbReference type="EMBL" id="JAAALK010000290">
    <property type="protein sequence ID" value="KAG8047505.1"/>
    <property type="molecule type" value="Genomic_DNA"/>
</dbReference>
<dbReference type="AlphaFoldDB" id="A0A8J5V1X2"/>
<organism evidence="3 4">
    <name type="scientific">Zizania palustris</name>
    <name type="common">Northern wild rice</name>
    <dbReference type="NCBI Taxonomy" id="103762"/>
    <lineage>
        <taxon>Eukaryota</taxon>
        <taxon>Viridiplantae</taxon>
        <taxon>Streptophyta</taxon>
        <taxon>Embryophyta</taxon>
        <taxon>Tracheophyta</taxon>
        <taxon>Spermatophyta</taxon>
        <taxon>Magnoliopsida</taxon>
        <taxon>Liliopsida</taxon>
        <taxon>Poales</taxon>
        <taxon>Poaceae</taxon>
        <taxon>BOP clade</taxon>
        <taxon>Oryzoideae</taxon>
        <taxon>Oryzeae</taxon>
        <taxon>Zizaniinae</taxon>
        <taxon>Zizania</taxon>
    </lineage>
</organism>
<dbReference type="PANTHER" id="PTHR30246">
    <property type="entry name" value="2-KETO-3-DEOXY-6-PHOSPHOGLUCONATE ALDOLASE"/>
    <property type="match status" value="1"/>
</dbReference>
<proteinExistence type="predicted"/>
<evidence type="ECO:0000256" key="2">
    <source>
        <dbReference type="ARBA" id="ARBA00023277"/>
    </source>
</evidence>
<reference evidence="3" key="2">
    <citation type="submission" date="2021-02" db="EMBL/GenBank/DDBJ databases">
        <authorList>
            <person name="Kimball J.A."/>
            <person name="Haas M.W."/>
            <person name="Macchietto M."/>
            <person name="Kono T."/>
            <person name="Duquette J."/>
            <person name="Shao M."/>
        </authorList>
    </citation>
    <scope>NUCLEOTIDE SEQUENCE</scope>
    <source>
        <tissue evidence="3">Fresh leaf tissue</tissue>
    </source>
</reference>
<dbReference type="GO" id="GO:0016829">
    <property type="term" value="F:lyase activity"/>
    <property type="evidence" value="ECO:0007669"/>
    <property type="project" value="UniProtKB-KW"/>
</dbReference>
<evidence type="ECO:0000256" key="1">
    <source>
        <dbReference type="ARBA" id="ARBA00023239"/>
    </source>
</evidence>
<reference evidence="3" key="1">
    <citation type="journal article" date="2021" name="bioRxiv">
        <title>Whole Genome Assembly and Annotation of Northern Wild Rice, Zizania palustris L., Supports a Whole Genome Duplication in the Zizania Genus.</title>
        <authorList>
            <person name="Haas M."/>
            <person name="Kono T."/>
            <person name="Macchietto M."/>
            <person name="Millas R."/>
            <person name="McGilp L."/>
            <person name="Shao M."/>
            <person name="Duquette J."/>
            <person name="Hirsch C.N."/>
            <person name="Kimball J."/>
        </authorList>
    </citation>
    <scope>NUCLEOTIDE SEQUENCE</scope>
    <source>
        <tissue evidence="3">Fresh leaf tissue</tissue>
    </source>
</reference>
<dbReference type="PANTHER" id="PTHR30246:SF1">
    <property type="entry name" value="2-DEHYDRO-3-DEOXY-6-PHOSPHOGALACTONATE ALDOLASE-RELATED"/>
    <property type="match status" value="1"/>
</dbReference>
<keyword evidence="1" id="KW-0456">Lyase</keyword>
<accession>A0A8J5V1X2</accession>
<keyword evidence="4" id="KW-1185">Reference proteome</keyword>
<comment type="caution">
    <text evidence="3">The sequence shown here is derived from an EMBL/GenBank/DDBJ whole genome shotgun (WGS) entry which is preliminary data.</text>
</comment>
<protein>
    <submittedName>
        <fullName evidence="3">Uncharacterized protein</fullName>
    </submittedName>
</protein>
<dbReference type="Pfam" id="PF01081">
    <property type="entry name" value="Aldolase"/>
    <property type="match status" value="1"/>
</dbReference>
<keyword evidence="2" id="KW-0119">Carbohydrate metabolism</keyword>
<dbReference type="OrthoDB" id="1476984at2759"/>
<name>A0A8J5V1X2_ZIZPA</name>
<gene>
    <name evidence="3" type="ORF">GUJ93_ZPchr0008g13100</name>
</gene>
<sequence length="169" mass="18846">MATTAGDRRRWGRVFCTRSAHLLLRIEVEIVMSTPAALELVIEDLCRSYPYLTFGVGTILNAHNAREAIRAGAQFLKSPGLVAQSWPKEVSTSAIVNPLDEGRCRRRWSSHHASLHSQPEPTTTIVADAHAVPERARLCPFQLVHLDHGVFRSLPRRCAEYIVQLALDA</sequence>
<dbReference type="InterPro" id="IPR000887">
    <property type="entry name" value="Aldlse_KDPG_KHG"/>
</dbReference>
<evidence type="ECO:0000313" key="4">
    <source>
        <dbReference type="Proteomes" id="UP000729402"/>
    </source>
</evidence>